<reference evidence="11" key="1">
    <citation type="submission" date="2020-05" db="EMBL/GenBank/DDBJ databases">
        <authorList>
            <person name="Chiriac C."/>
            <person name="Salcher M."/>
            <person name="Ghai R."/>
            <person name="Kavagutti S V."/>
        </authorList>
    </citation>
    <scope>NUCLEOTIDE SEQUENCE</scope>
</reference>
<evidence type="ECO:0000256" key="4">
    <source>
        <dbReference type="ARBA" id="ARBA00022755"/>
    </source>
</evidence>
<dbReference type="EMBL" id="CAFBNS010000055">
    <property type="protein sequence ID" value="CAB4959342.1"/>
    <property type="molecule type" value="Genomic_DNA"/>
</dbReference>
<gene>
    <name evidence="10" type="ORF">UFOPK1380_00440</name>
    <name evidence="11" type="ORF">UFOPK1778_00333</name>
    <name evidence="12" type="ORF">UFOPK1863_00926</name>
    <name evidence="13" type="ORF">UFOPK2689_00673</name>
    <name evidence="14" type="ORF">UFOPK3874_00429</name>
    <name evidence="15" type="ORF">UFOPK4095_00055</name>
</gene>
<evidence type="ECO:0000256" key="6">
    <source>
        <dbReference type="ARBA" id="ARBA00041324"/>
    </source>
</evidence>
<comment type="catalytic activity">
    <reaction evidence="8">
        <text>N(1)-(5-phospho-beta-D-ribosyl)glycinamide + (6R)-10-formyltetrahydrofolate = N(2)-formyl-N(1)-(5-phospho-beta-D-ribosyl)glycinamide + (6S)-5,6,7,8-tetrahydrofolate + H(+)</text>
        <dbReference type="Rhea" id="RHEA:15053"/>
        <dbReference type="ChEBI" id="CHEBI:15378"/>
        <dbReference type="ChEBI" id="CHEBI:57453"/>
        <dbReference type="ChEBI" id="CHEBI:143788"/>
        <dbReference type="ChEBI" id="CHEBI:147286"/>
        <dbReference type="ChEBI" id="CHEBI:195366"/>
        <dbReference type="EC" id="2.1.2.2"/>
    </reaction>
</comment>
<dbReference type="InterPro" id="IPR004607">
    <property type="entry name" value="GART"/>
</dbReference>
<evidence type="ECO:0000256" key="5">
    <source>
        <dbReference type="ARBA" id="ARBA00038440"/>
    </source>
</evidence>
<dbReference type="EC" id="2.1.2.2" evidence="2"/>
<dbReference type="InterPro" id="IPR036477">
    <property type="entry name" value="Formyl_transf_N_sf"/>
</dbReference>
<feature type="domain" description="Formyl transferase N-terminal" evidence="9">
    <location>
        <begin position="1"/>
        <end position="172"/>
    </location>
</feature>
<dbReference type="PANTHER" id="PTHR43369:SF2">
    <property type="entry name" value="PHOSPHORIBOSYLGLYCINAMIDE FORMYLTRANSFERASE"/>
    <property type="match status" value="1"/>
</dbReference>
<dbReference type="EMBL" id="CAEZYL010000032">
    <property type="protein sequence ID" value="CAB4722698.1"/>
    <property type="molecule type" value="Genomic_DNA"/>
</dbReference>
<dbReference type="AlphaFoldDB" id="A0A6J6FMY4"/>
<evidence type="ECO:0000313" key="14">
    <source>
        <dbReference type="EMBL" id="CAB4959342.1"/>
    </source>
</evidence>
<sequence>MRILLLASGSGSLARAICEAKIPGVEIAGLISDKPCLALELADEFGFSYQVVPMQSDREEWNHQMLKSAAGIRPDLVVSVGFMRILAADFLKQFRVINTHPALLPSFPGAHAVRDALAANVSRTGTTVHWVDEGVDTGPIIAQREIAVEQGDDESSLHERIKIVERELIVEILTRFAQDGIPEIR</sequence>
<dbReference type="SUPFAM" id="SSF53328">
    <property type="entry name" value="Formyltransferase"/>
    <property type="match status" value="1"/>
</dbReference>
<dbReference type="EMBL" id="CAEZSC010000017">
    <property type="protein sequence ID" value="CAB4532218.1"/>
    <property type="molecule type" value="Genomic_DNA"/>
</dbReference>
<organism evidence="11">
    <name type="scientific">freshwater metagenome</name>
    <dbReference type="NCBI Taxonomy" id="449393"/>
    <lineage>
        <taxon>unclassified sequences</taxon>
        <taxon>metagenomes</taxon>
        <taxon>ecological metagenomes</taxon>
    </lineage>
</organism>
<dbReference type="EMBL" id="CAFBPI010000002">
    <property type="protein sequence ID" value="CAB5004012.1"/>
    <property type="molecule type" value="Genomic_DNA"/>
</dbReference>
<dbReference type="HAMAP" id="MF_01930">
    <property type="entry name" value="PurN"/>
    <property type="match status" value="1"/>
</dbReference>
<protein>
    <recommendedName>
        <fullName evidence="2">phosphoribosylglycinamide formyltransferase 1</fullName>
        <ecNumber evidence="2">2.1.2.2</ecNumber>
    </recommendedName>
    <alternativeName>
        <fullName evidence="7">5'-phosphoribosylglycinamide transformylase</fullName>
    </alternativeName>
    <alternativeName>
        <fullName evidence="6">GAR transformylase</fullName>
    </alternativeName>
</protein>
<dbReference type="InterPro" id="IPR002376">
    <property type="entry name" value="Formyl_transf_N"/>
</dbReference>
<evidence type="ECO:0000313" key="11">
    <source>
        <dbReference type="EMBL" id="CAB4585858.1"/>
    </source>
</evidence>
<dbReference type="Gene3D" id="3.40.50.170">
    <property type="entry name" value="Formyl transferase, N-terminal domain"/>
    <property type="match status" value="1"/>
</dbReference>
<comment type="similarity">
    <text evidence="5">Belongs to the GART family.</text>
</comment>
<dbReference type="NCBIfam" id="TIGR00639">
    <property type="entry name" value="PurN"/>
    <property type="match status" value="1"/>
</dbReference>
<evidence type="ECO:0000256" key="1">
    <source>
        <dbReference type="ARBA" id="ARBA00005054"/>
    </source>
</evidence>
<evidence type="ECO:0000256" key="3">
    <source>
        <dbReference type="ARBA" id="ARBA00022679"/>
    </source>
</evidence>
<dbReference type="Pfam" id="PF00551">
    <property type="entry name" value="Formyl_trans_N"/>
    <property type="match status" value="1"/>
</dbReference>
<evidence type="ECO:0000313" key="10">
    <source>
        <dbReference type="EMBL" id="CAB4532218.1"/>
    </source>
</evidence>
<accession>A0A6J6FMY4</accession>
<dbReference type="UniPathway" id="UPA00074">
    <property type="reaction ID" value="UER00126"/>
</dbReference>
<name>A0A6J6FMY4_9ZZZZ</name>
<proteinExistence type="inferred from homology"/>
<evidence type="ECO:0000259" key="9">
    <source>
        <dbReference type="Pfam" id="PF00551"/>
    </source>
</evidence>
<dbReference type="InterPro" id="IPR001555">
    <property type="entry name" value="GART_AS"/>
</dbReference>
<keyword evidence="3" id="KW-0808">Transferase</keyword>
<dbReference type="EMBL" id="CAEZUY010000105">
    <property type="protein sequence ID" value="CAB4619316.1"/>
    <property type="molecule type" value="Genomic_DNA"/>
</dbReference>
<dbReference type="PROSITE" id="PS00373">
    <property type="entry name" value="GART"/>
    <property type="match status" value="1"/>
</dbReference>
<dbReference type="CDD" id="cd08645">
    <property type="entry name" value="FMT_core_GART"/>
    <property type="match status" value="1"/>
</dbReference>
<evidence type="ECO:0000256" key="8">
    <source>
        <dbReference type="ARBA" id="ARBA00047664"/>
    </source>
</evidence>
<dbReference type="PANTHER" id="PTHR43369">
    <property type="entry name" value="PHOSPHORIBOSYLGLYCINAMIDE FORMYLTRANSFERASE"/>
    <property type="match status" value="1"/>
</dbReference>
<evidence type="ECO:0000256" key="7">
    <source>
        <dbReference type="ARBA" id="ARBA00041682"/>
    </source>
</evidence>
<dbReference type="GO" id="GO:0006189">
    <property type="term" value="P:'de novo' IMP biosynthetic process"/>
    <property type="evidence" value="ECO:0007669"/>
    <property type="project" value="UniProtKB-UniPathway"/>
</dbReference>
<dbReference type="GO" id="GO:0004644">
    <property type="term" value="F:phosphoribosylglycinamide formyltransferase activity"/>
    <property type="evidence" value="ECO:0007669"/>
    <property type="project" value="UniProtKB-EC"/>
</dbReference>
<evidence type="ECO:0000313" key="12">
    <source>
        <dbReference type="EMBL" id="CAB4619316.1"/>
    </source>
</evidence>
<evidence type="ECO:0000256" key="2">
    <source>
        <dbReference type="ARBA" id="ARBA00012254"/>
    </source>
</evidence>
<dbReference type="GO" id="GO:0005829">
    <property type="term" value="C:cytosol"/>
    <property type="evidence" value="ECO:0007669"/>
    <property type="project" value="TreeGrafter"/>
</dbReference>
<comment type="pathway">
    <text evidence="1">Purine metabolism; IMP biosynthesis via de novo pathway; N(2)-formyl-N(1)-(5-phospho-D-ribosyl)glycinamide from N(1)-(5-phospho-D-ribosyl)glycinamide (10-formyl THF route): step 1/1.</text>
</comment>
<evidence type="ECO:0000313" key="15">
    <source>
        <dbReference type="EMBL" id="CAB5004012.1"/>
    </source>
</evidence>
<keyword evidence="4" id="KW-0658">Purine biosynthesis</keyword>
<evidence type="ECO:0000313" key="13">
    <source>
        <dbReference type="EMBL" id="CAB4722698.1"/>
    </source>
</evidence>
<dbReference type="EMBL" id="CAEZUD010000010">
    <property type="protein sequence ID" value="CAB4585858.1"/>
    <property type="molecule type" value="Genomic_DNA"/>
</dbReference>